<evidence type="ECO:0000256" key="3">
    <source>
        <dbReference type="PROSITE-ProRule" id="PRU00023"/>
    </source>
</evidence>
<dbReference type="InterPro" id="IPR027417">
    <property type="entry name" value="P-loop_NTPase"/>
</dbReference>
<dbReference type="NCBIfam" id="TIGR00231">
    <property type="entry name" value="small_GTP"/>
    <property type="match status" value="1"/>
</dbReference>
<feature type="region of interest" description="Disordered" evidence="4">
    <location>
        <begin position="632"/>
        <end position="651"/>
    </location>
</feature>
<dbReference type="PANTHER" id="PTHR24072">
    <property type="entry name" value="RHO FAMILY GTPASE"/>
    <property type="match status" value="1"/>
</dbReference>
<evidence type="ECO:0000256" key="2">
    <source>
        <dbReference type="ARBA" id="ARBA00023134"/>
    </source>
</evidence>
<feature type="repeat" description="ANK" evidence="3">
    <location>
        <begin position="56"/>
        <end position="88"/>
    </location>
</feature>
<dbReference type="PRINTS" id="PR00449">
    <property type="entry name" value="RASTRNSFRMNG"/>
</dbReference>
<dbReference type="SMART" id="SM00175">
    <property type="entry name" value="RAB"/>
    <property type="match status" value="1"/>
</dbReference>
<dbReference type="GO" id="GO:0003924">
    <property type="term" value="F:GTPase activity"/>
    <property type="evidence" value="ECO:0007669"/>
    <property type="project" value="InterPro"/>
</dbReference>
<dbReference type="InterPro" id="IPR005225">
    <property type="entry name" value="Small_GTP-bd"/>
</dbReference>
<dbReference type="SUPFAM" id="SSF48403">
    <property type="entry name" value="Ankyrin repeat"/>
    <property type="match status" value="1"/>
</dbReference>
<dbReference type="Pfam" id="PF12796">
    <property type="entry name" value="Ank_2"/>
    <property type="match status" value="1"/>
</dbReference>
<sequence length="651" mass="73263">MTMSEKPFKLRKWTLLHDAISQMDNDLVIMLLIFRILSIQTTQLLDANAVNQRAPTGDTPLHLAMALDYEQGVDLLLNHGANPNIFAGPQQLTPASIAIISGKLKSLKKLIDFHKEKGVSSPFQINQSNDFGDTALHYACSEGVLDAVMWLVDAGANINSHEKGNCTPLKKAREKKHTKIVEYLKERGGKKISHSWPTTKPPQTLPPLVTDGWHEDRRGYQQEQEFGGSIHFNRSETFYCGKKPKELLSLQLHIQFENKNHAILYGITSWVAPDAKSFRGLNESGTFFSKNLSIDDGEWEGHFTWLPSLRQPWLLTLLKPLTDDEASMEILTSRIDEQIEKRGRKIPPKYNAKIWIPLGLEEDQDEQESDEPSDVMVSADISTDEDCTMEIIFENGSIRRLEGESAEQMLEELITASLILKKKGKRGFVLRMDGAPMNNNLPVRKEEASKMQSLKCVVVGDGAVGKTCLLMAFSSNLFPQEYVPTVFDNYNSAIMIDKKPYNLGLWDTAGQEEYDRLRALCYPQTDVFLVCFSVVNPSSYDNIKLRWLPELSHLCPGTPTVLVGTKIDLRDDPTTIESLKQSQQEPITTEKGEQLSREMRMNTYMEVSALTQKNLRELFEKAATIVIDQHPSKAGGSATETKKKSKGCTIL</sequence>
<dbReference type="PROSITE" id="PS50088">
    <property type="entry name" value="ANK_REPEAT"/>
    <property type="match status" value="2"/>
</dbReference>
<dbReference type="FunFam" id="3.40.50.300:FF:000118">
    <property type="entry name" value="Rho-related GTP-binding protein RhoG"/>
    <property type="match status" value="1"/>
</dbReference>
<dbReference type="Pfam" id="PF00023">
    <property type="entry name" value="Ank"/>
    <property type="match status" value="1"/>
</dbReference>
<dbReference type="Pfam" id="PF00071">
    <property type="entry name" value="Ras"/>
    <property type="match status" value="1"/>
</dbReference>
<keyword evidence="1" id="KW-0547">Nucleotide-binding</keyword>
<organism evidence="5 6">
    <name type="scientific">Planoprotostelium fungivorum</name>
    <dbReference type="NCBI Taxonomy" id="1890364"/>
    <lineage>
        <taxon>Eukaryota</taxon>
        <taxon>Amoebozoa</taxon>
        <taxon>Evosea</taxon>
        <taxon>Variosea</taxon>
        <taxon>Cavosteliida</taxon>
        <taxon>Cavosteliaceae</taxon>
        <taxon>Planoprotostelium</taxon>
    </lineage>
</organism>
<dbReference type="EMBL" id="MDYQ01000257">
    <property type="protein sequence ID" value="PRP77586.1"/>
    <property type="molecule type" value="Genomic_DNA"/>
</dbReference>
<dbReference type="GO" id="GO:0007264">
    <property type="term" value="P:small GTPase-mediated signal transduction"/>
    <property type="evidence" value="ECO:0007669"/>
    <property type="project" value="InterPro"/>
</dbReference>
<evidence type="ECO:0000313" key="5">
    <source>
        <dbReference type="EMBL" id="PRP77586.1"/>
    </source>
</evidence>
<dbReference type="CDD" id="cd00157">
    <property type="entry name" value="Rho"/>
    <property type="match status" value="1"/>
</dbReference>
<dbReference type="Proteomes" id="UP000241769">
    <property type="component" value="Unassembled WGS sequence"/>
</dbReference>
<keyword evidence="6" id="KW-1185">Reference proteome</keyword>
<dbReference type="SMART" id="SM00174">
    <property type="entry name" value="RHO"/>
    <property type="match status" value="1"/>
</dbReference>
<evidence type="ECO:0000256" key="1">
    <source>
        <dbReference type="ARBA" id="ARBA00022741"/>
    </source>
</evidence>
<proteinExistence type="predicted"/>
<dbReference type="PROSITE" id="PS51420">
    <property type="entry name" value="RHO"/>
    <property type="match status" value="1"/>
</dbReference>
<feature type="repeat" description="ANK" evidence="3">
    <location>
        <begin position="131"/>
        <end position="163"/>
    </location>
</feature>
<dbReference type="PROSITE" id="PS50297">
    <property type="entry name" value="ANK_REP_REGION"/>
    <property type="match status" value="2"/>
</dbReference>
<dbReference type="AlphaFoldDB" id="A0A2P6N0V9"/>
<protein>
    <submittedName>
        <fullName evidence="5">Uncharacterized protein</fullName>
    </submittedName>
</protein>
<dbReference type="Gene3D" id="3.40.50.300">
    <property type="entry name" value="P-loop containing nucleotide triphosphate hydrolases"/>
    <property type="match status" value="1"/>
</dbReference>
<dbReference type="SMART" id="SM00248">
    <property type="entry name" value="ANK"/>
    <property type="match status" value="5"/>
</dbReference>
<dbReference type="SUPFAM" id="SSF52540">
    <property type="entry name" value="P-loop containing nucleoside triphosphate hydrolases"/>
    <property type="match status" value="1"/>
</dbReference>
<keyword evidence="2" id="KW-0342">GTP-binding</keyword>
<accession>A0A2P6N0V9</accession>
<keyword evidence="3" id="KW-0040">ANK repeat</keyword>
<dbReference type="OrthoDB" id="60897at2759"/>
<dbReference type="InParanoid" id="A0A2P6N0V9"/>
<name>A0A2P6N0V9_9EUKA</name>
<dbReference type="SMART" id="SM00173">
    <property type="entry name" value="RAS"/>
    <property type="match status" value="1"/>
</dbReference>
<evidence type="ECO:0000313" key="6">
    <source>
        <dbReference type="Proteomes" id="UP000241769"/>
    </source>
</evidence>
<gene>
    <name evidence="5" type="ORF">PROFUN_00447</name>
</gene>
<dbReference type="InterPro" id="IPR036770">
    <property type="entry name" value="Ankyrin_rpt-contain_sf"/>
</dbReference>
<dbReference type="GO" id="GO:0005525">
    <property type="term" value="F:GTP binding"/>
    <property type="evidence" value="ECO:0007669"/>
    <property type="project" value="UniProtKB-KW"/>
</dbReference>
<dbReference type="STRING" id="1890364.A0A2P6N0V9"/>
<dbReference type="Gene3D" id="1.25.40.20">
    <property type="entry name" value="Ankyrin repeat-containing domain"/>
    <property type="match status" value="1"/>
</dbReference>
<dbReference type="PROSITE" id="PS51421">
    <property type="entry name" value="RAS"/>
    <property type="match status" value="1"/>
</dbReference>
<dbReference type="InterPro" id="IPR003578">
    <property type="entry name" value="Small_GTPase_Rho"/>
</dbReference>
<comment type="caution">
    <text evidence="5">The sequence shown here is derived from an EMBL/GenBank/DDBJ whole genome shotgun (WGS) entry which is preliminary data.</text>
</comment>
<dbReference type="InterPro" id="IPR001806">
    <property type="entry name" value="Small_GTPase"/>
</dbReference>
<dbReference type="InterPro" id="IPR002110">
    <property type="entry name" value="Ankyrin_rpt"/>
</dbReference>
<dbReference type="PROSITE" id="PS51419">
    <property type="entry name" value="RAB"/>
    <property type="match status" value="1"/>
</dbReference>
<evidence type="ECO:0000256" key="4">
    <source>
        <dbReference type="SAM" id="MobiDB-lite"/>
    </source>
</evidence>
<reference evidence="5 6" key="1">
    <citation type="journal article" date="2018" name="Genome Biol. Evol.">
        <title>Multiple Roots of Fruiting Body Formation in Amoebozoa.</title>
        <authorList>
            <person name="Hillmann F."/>
            <person name="Forbes G."/>
            <person name="Novohradska S."/>
            <person name="Ferling I."/>
            <person name="Riege K."/>
            <person name="Groth M."/>
            <person name="Westermann M."/>
            <person name="Marz M."/>
            <person name="Spaller T."/>
            <person name="Winckler T."/>
            <person name="Schaap P."/>
            <person name="Glockner G."/>
        </authorList>
    </citation>
    <scope>NUCLEOTIDE SEQUENCE [LARGE SCALE GENOMIC DNA]</scope>
    <source>
        <strain evidence="5 6">Jena</strain>
    </source>
</reference>